<accession>A0A381RCA3</accession>
<dbReference type="AlphaFoldDB" id="A0A381RCA3"/>
<sequence>MLKAIWAASLSAVVALVSSFLENTVIVRAPLLMTTVRLGRN</sequence>
<name>A0A381RCA3_9ZZZZ</name>
<gene>
    <name evidence="1" type="ORF">METZ01_LOCUS42259</name>
</gene>
<evidence type="ECO:0000313" key="1">
    <source>
        <dbReference type="EMBL" id="SUZ89405.1"/>
    </source>
</evidence>
<protein>
    <submittedName>
        <fullName evidence="1">Uncharacterized protein</fullName>
    </submittedName>
</protein>
<proteinExistence type="predicted"/>
<dbReference type="EMBL" id="UINC01001816">
    <property type="protein sequence ID" value="SUZ89405.1"/>
    <property type="molecule type" value="Genomic_DNA"/>
</dbReference>
<reference evidence="1" key="1">
    <citation type="submission" date="2018-05" db="EMBL/GenBank/DDBJ databases">
        <authorList>
            <person name="Lanie J.A."/>
            <person name="Ng W.-L."/>
            <person name="Kazmierczak K.M."/>
            <person name="Andrzejewski T.M."/>
            <person name="Davidsen T.M."/>
            <person name="Wayne K.J."/>
            <person name="Tettelin H."/>
            <person name="Glass J.I."/>
            <person name="Rusch D."/>
            <person name="Podicherti R."/>
            <person name="Tsui H.-C.T."/>
            <person name="Winkler M.E."/>
        </authorList>
    </citation>
    <scope>NUCLEOTIDE SEQUENCE</scope>
</reference>
<organism evidence="1">
    <name type="scientific">marine metagenome</name>
    <dbReference type="NCBI Taxonomy" id="408172"/>
    <lineage>
        <taxon>unclassified sequences</taxon>
        <taxon>metagenomes</taxon>
        <taxon>ecological metagenomes</taxon>
    </lineage>
</organism>